<dbReference type="PANTHER" id="PTHR46523">
    <property type="entry name" value="DCTP PYROPHOSPHATASE 1"/>
    <property type="match status" value="1"/>
</dbReference>
<dbReference type="Pfam" id="PF12643">
    <property type="entry name" value="MazG-like"/>
    <property type="match status" value="1"/>
</dbReference>
<dbReference type="SUPFAM" id="SSF101386">
    <property type="entry name" value="all-alpha NTP pyrophosphatases"/>
    <property type="match status" value="1"/>
</dbReference>
<keyword evidence="2" id="KW-1185">Reference proteome</keyword>
<dbReference type="InterPro" id="IPR025984">
    <property type="entry name" value="DCTPP"/>
</dbReference>
<dbReference type="RefSeq" id="WP_338751858.1">
    <property type="nucleotide sequence ID" value="NZ_CP144913.1"/>
</dbReference>
<evidence type="ECO:0000313" key="1">
    <source>
        <dbReference type="EMBL" id="WXB77712.1"/>
    </source>
</evidence>
<dbReference type="EMBL" id="CP144913">
    <property type="protein sequence ID" value="WXB77712.1"/>
    <property type="molecule type" value="Genomic_DNA"/>
</dbReference>
<gene>
    <name evidence="1" type="ORF">V1351_06460</name>
</gene>
<dbReference type="InterPro" id="IPR052555">
    <property type="entry name" value="dCTP_Pyrophosphatase"/>
</dbReference>
<organism evidence="1 2">
    <name type="scientific">Janibacter alittae</name>
    <dbReference type="NCBI Taxonomy" id="3115209"/>
    <lineage>
        <taxon>Bacteria</taxon>
        <taxon>Bacillati</taxon>
        <taxon>Actinomycetota</taxon>
        <taxon>Actinomycetes</taxon>
        <taxon>Micrococcales</taxon>
        <taxon>Intrasporangiaceae</taxon>
        <taxon>Janibacter</taxon>
    </lineage>
</organism>
<sequence length="114" mass="12880">MNTEPWTERIREFAQERDWEQFHNPKNLAMALSVEVSELVEIFQWMPPEEAAAVMTGARAKDVRDEVADILTYLLRFADVTGIDLDAALTAKAEDNERRYTVARAKGSSAKAGH</sequence>
<accession>A0ABZ2ML41</accession>
<protein>
    <submittedName>
        <fullName evidence="1">Nucleotide pyrophosphohydrolase</fullName>
    </submittedName>
</protein>
<proteinExistence type="predicted"/>
<dbReference type="PIRSF" id="PIRSF029826">
    <property type="entry name" value="UCP029826_pph"/>
    <property type="match status" value="1"/>
</dbReference>
<dbReference type="CDD" id="cd11537">
    <property type="entry name" value="NTP-PPase_RS21-C6_like"/>
    <property type="match status" value="1"/>
</dbReference>
<dbReference type="Gene3D" id="1.10.287.1080">
    <property type="entry name" value="MazG-like"/>
    <property type="match status" value="1"/>
</dbReference>
<dbReference type="PANTHER" id="PTHR46523:SF1">
    <property type="entry name" value="DCTP PYROPHOSPHATASE 1"/>
    <property type="match status" value="1"/>
</dbReference>
<name>A0ABZ2ML41_9MICO</name>
<reference evidence="1 2" key="1">
    <citation type="submission" date="2024-02" db="EMBL/GenBank/DDBJ databases">
        <title>Janibacter sp. nov., isolated from gut of marine sandworm.</title>
        <authorList>
            <person name="Kim B."/>
            <person name="Jun M.O."/>
            <person name="Shin N.-R."/>
        </authorList>
    </citation>
    <scope>NUCLEOTIDE SEQUENCE [LARGE SCALE GENOMIC DNA]</scope>
    <source>
        <strain evidence="1 2">A1S7</strain>
    </source>
</reference>
<dbReference type="Proteomes" id="UP001382727">
    <property type="component" value="Chromosome"/>
</dbReference>
<evidence type="ECO:0000313" key="2">
    <source>
        <dbReference type="Proteomes" id="UP001382727"/>
    </source>
</evidence>